<keyword evidence="5" id="KW-0560">Oxidoreductase</keyword>
<feature type="transmembrane region" description="Helical" evidence="6">
    <location>
        <begin position="12"/>
        <end position="31"/>
    </location>
</feature>
<dbReference type="OrthoDB" id="3945418at2759"/>
<comment type="cofactor">
    <cofactor evidence="1 4">
        <name>heme</name>
        <dbReference type="ChEBI" id="CHEBI:30413"/>
    </cofactor>
</comment>
<keyword evidence="4 5" id="KW-0349">Heme</keyword>
<dbReference type="SUPFAM" id="SSF48264">
    <property type="entry name" value="Cytochrome P450"/>
    <property type="match status" value="1"/>
</dbReference>
<dbReference type="CDD" id="cd11062">
    <property type="entry name" value="CYP58-like"/>
    <property type="match status" value="1"/>
</dbReference>
<dbReference type="EMBL" id="KZ613961">
    <property type="protein sequence ID" value="PMD31922.1"/>
    <property type="molecule type" value="Genomic_DNA"/>
</dbReference>
<dbReference type="InterPro" id="IPR002401">
    <property type="entry name" value="Cyt_P450_E_grp-I"/>
</dbReference>
<dbReference type="InterPro" id="IPR036396">
    <property type="entry name" value="Cyt_P450_sf"/>
</dbReference>
<accession>A0A2J6R079</accession>
<dbReference type="InterPro" id="IPR050121">
    <property type="entry name" value="Cytochrome_P450_monoxygenase"/>
</dbReference>
<dbReference type="PANTHER" id="PTHR24305:SF152">
    <property type="entry name" value="P450, PUTATIVE (EUROFUNG)-RELATED"/>
    <property type="match status" value="1"/>
</dbReference>
<evidence type="ECO:0000256" key="3">
    <source>
        <dbReference type="ARBA" id="ARBA00023004"/>
    </source>
</evidence>
<dbReference type="STRING" id="1149755.A0A2J6R079"/>
<keyword evidence="5" id="KW-0503">Monooxygenase</keyword>
<gene>
    <name evidence="7" type="ORF">L207DRAFT_472000</name>
</gene>
<evidence type="ECO:0000256" key="6">
    <source>
        <dbReference type="SAM" id="Phobius"/>
    </source>
</evidence>
<evidence type="ECO:0000256" key="5">
    <source>
        <dbReference type="RuleBase" id="RU000461"/>
    </source>
</evidence>
<name>A0A2J6R079_HYAVF</name>
<keyword evidence="6" id="KW-0812">Transmembrane</keyword>
<dbReference type="GO" id="GO:0016705">
    <property type="term" value="F:oxidoreductase activity, acting on paired donors, with incorporation or reduction of molecular oxygen"/>
    <property type="evidence" value="ECO:0007669"/>
    <property type="project" value="InterPro"/>
</dbReference>
<dbReference type="PROSITE" id="PS00086">
    <property type="entry name" value="CYTOCHROME_P450"/>
    <property type="match status" value="1"/>
</dbReference>
<evidence type="ECO:0000313" key="8">
    <source>
        <dbReference type="Proteomes" id="UP000235786"/>
    </source>
</evidence>
<keyword evidence="6" id="KW-1133">Transmembrane helix</keyword>
<dbReference type="GO" id="GO:0020037">
    <property type="term" value="F:heme binding"/>
    <property type="evidence" value="ECO:0007669"/>
    <property type="project" value="InterPro"/>
</dbReference>
<sequence>MAGTPLEGRLITIVGCVVSAVAVWISTVVVYRRWFHPLAKIPGPFFASITHFYIVKYNLFSERSQFYRQVEKLHQIYGPVIRISPTEIHLADPDNYEKVYYIGSKAPSKAPYFYDAFGLKTAAFGTTSNELHRVRRAVINPVFSRKAVLQLEHIVQEKTAKLVSRMKGLAIQEKSVDLHHGYRALSVDIITDYSFDNDYKQLDSPTFASDFYEMTGELLARGWVLQAFPFLLPLSNMITLDMAKTLNRALYEFLMFRTRCVDQIIEVKAEIEQGRDKSKHKTIFHQLLDPNATEGHVVPNVQDLTDEMFTILTAAAETTGHAMTMITYYVLSSLEIYRNLFLELKTAFPNEKINLDYQTLEKLPYLTAVIKEGLRLSYGTPGRLPRVIETPDAIFNGYHVPKGTIVGMSIWMMHRDPRIYPEPDKFLPDRWTDPDKSKRVDSKYLVPFSKGSRMCVGMHLAYLELYVAIATIFRNFEKLTVDSFGPDDLEFDDYFGPAFSPTQNKLHVTVNE</sequence>
<dbReference type="InterPro" id="IPR017972">
    <property type="entry name" value="Cyt_P450_CS"/>
</dbReference>
<evidence type="ECO:0000313" key="7">
    <source>
        <dbReference type="EMBL" id="PMD31922.1"/>
    </source>
</evidence>
<dbReference type="Pfam" id="PF00067">
    <property type="entry name" value="p450"/>
    <property type="match status" value="1"/>
</dbReference>
<protein>
    <submittedName>
        <fullName evidence="7">Cytochrome P450</fullName>
    </submittedName>
</protein>
<evidence type="ECO:0000256" key="4">
    <source>
        <dbReference type="PIRSR" id="PIRSR602401-1"/>
    </source>
</evidence>
<dbReference type="PRINTS" id="PR00463">
    <property type="entry name" value="EP450I"/>
</dbReference>
<dbReference type="GO" id="GO:0004497">
    <property type="term" value="F:monooxygenase activity"/>
    <property type="evidence" value="ECO:0007669"/>
    <property type="project" value="UniProtKB-KW"/>
</dbReference>
<dbReference type="GO" id="GO:0005506">
    <property type="term" value="F:iron ion binding"/>
    <property type="evidence" value="ECO:0007669"/>
    <property type="project" value="InterPro"/>
</dbReference>
<organism evidence="7 8">
    <name type="scientific">Hyaloscypha variabilis (strain UAMH 11265 / GT02V1 / F)</name>
    <name type="common">Meliniomyces variabilis</name>
    <dbReference type="NCBI Taxonomy" id="1149755"/>
    <lineage>
        <taxon>Eukaryota</taxon>
        <taxon>Fungi</taxon>
        <taxon>Dikarya</taxon>
        <taxon>Ascomycota</taxon>
        <taxon>Pezizomycotina</taxon>
        <taxon>Leotiomycetes</taxon>
        <taxon>Helotiales</taxon>
        <taxon>Hyaloscyphaceae</taxon>
        <taxon>Hyaloscypha</taxon>
        <taxon>Hyaloscypha variabilis</taxon>
    </lineage>
</organism>
<dbReference type="Gene3D" id="1.10.630.10">
    <property type="entry name" value="Cytochrome P450"/>
    <property type="match status" value="1"/>
</dbReference>
<dbReference type="PRINTS" id="PR00385">
    <property type="entry name" value="P450"/>
</dbReference>
<keyword evidence="6" id="KW-0472">Membrane</keyword>
<keyword evidence="3 4" id="KW-0408">Iron</keyword>
<feature type="binding site" description="axial binding residue" evidence="4">
    <location>
        <position position="455"/>
    </location>
    <ligand>
        <name>heme</name>
        <dbReference type="ChEBI" id="CHEBI:30413"/>
    </ligand>
    <ligandPart>
        <name>Fe</name>
        <dbReference type="ChEBI" id="CHEBI:18248"/>
    </ligandPart>
</feature>
<keyword evidence="2 4" id="KW-0479">Metal-binding</keyword>
<proteinExistence type="inferred from homology"/>
<dbReference type="InterPro" id="IPR001128">
    <property type="entry name" value="Cyt_P450"/>
</dbReference>
<dbReference type="Proteomes" id="UP000235786">
    <property type="component" value="Unassembled WGS sequence"/>
</dbReference>
<evidence type="ECO:0000256" key="2">
    <source>
        <dbReference type="ARBA" id="ARBA00022723"/>
    </source>
</evidence>
<keyword evidence="8" id="KW-1185">Reference proteome</keyword>
<dbReference type="AlphaFoldDB" id="A0A2J6R079"/>
<reference evidence="7 8" key="1">
    <citation type="submission" date="2016-04" db="EMBL/GenBank/DDBJ databases">
        <title>A degradative enzymes factory behind the ericoid mycorrhizal symbiosis.</title>
        <authorList>
            <consortium name="DOE Joint Genome Institute"/>
            <person name="Martino E."/>
            <person name="Morin E."/>
            <person name="Grelet G."/>
            <person name="Kuo A."/>
            <person name="Kohler A."/>
            <person name="Daghino S."/>
            <person name="Barry K."/>
            <person name="Choi C."/>
            <person name="Cichocki N."/>
            <person name="Clum A."/>
            <person name="Copeland A."/>
            <person name="Hainaut M."/>
            <person name="Haridas S."/>
            <person name="Labutti K."/>
            <person name="Lindquist E."/>
            <person name="Lipzen A."/>
            <person name="Khouja H.-R."/>
            <person name="Murat C."/>
            <person name="Ohm R."/>
            <person name="Olson A."/>
            <person name="Spatafora J."/>
            <person name="Veneault-Fourrey C."/>
            <person name="Henrissat B."/>
            <person name="Grigoriev I."/>
            <person name="Martin F."/>
            <person name="Perotto S."/>
        </authorList>
    </citation>
    <scope>NUCLEOTIDE SEQUENCE [LARGE SCALE GENOMIC DNA]</scope>
    <source>
        <strain evidence="7 8">F</strain>
    </source>
</reference>
<evidence type="ECO:0000256" key="1">
    <source>
        <dbReference type="ARBA" id="ARBA00001971"/>
    </source>
</evidence>
<comment type="similarity">
    <text evidence="5">Belongs to the cytochrome P450 family.</text>
</comment>
<dbReference type="PANTHER" id="PTHR24305">
    <property type="entry name" value="CYTOCHROME P450"/>
    <property type="match status" value="1"/>
</dbReference>